<sequence length="227" mass="24517">MKVEDLLRAFEERFLHRFYGKYEGVVTDNADPLEIGRLRAKVPAVLGEDVATGWALPCVPYGGGKDRGFLFTPEVGDTVWIEFAAGDPSRPIWSGCFWGAPESTGQADDLGTESGTEVPTSEGTKAGPMKHLLRTKAGHRIFLDDDGEVVVLAHGGDKVELRLTKDGELIIKADKIKLGDSAQQAVVLGDDFMQLFNSHTHPTGVGPSGPPAQPMQSSHLSKKSFTE</sequence>
<dbReference type="SUPFAM" id="SSF69255">
    <property type="entry name" value="gp5 N-terminal domain-like"/>
    <property type="match status" value="1"/>
</dbReference>
<accession>A0A3A8K886</accession>
<evidence type="ECO:0000259" key="2">
    <source>
        <dbReference type="Pfam" id="PF04717"/>
    </source>
</evidence>
<evidence type="ECO:0000313" key="4">
    <source>
        <dbReference type="Proteomes" id="UP000268313"/>
    </source>
</evidence>
<dbReference type="InterPro" id="IPR037026">
    <property type="entry name" value="Vgr_OB-fold_dom_sf"/>
</dbReference>
<proteinExistence type="predicted"/>
<comment type="caution">
    <text evidence="3">The sequence shown here is derived from an EMBL/GenBank/DDBJ whole genome shotgun (WGS) entry which is preliminary data.</text>
</comment>
<dbReference type="Proteomes" id="UP000268313">
    <property type="component" value="Unassembled WGS sequence"/>
</dbReference>
<keyword evidence="4" id="KW-1185">Reference proteome</keyword>
<gene>
    <name evidence="3" type="ORF">D7X32_14025</name>
</gene>
<dbReference type="Pfam" id="PF04717">
    <property type="entry name" value="Phage_base_V"/>
    <property type="match status" value="1"/>
</dbReference>
<dbReference type="Gene3D" id="2.40.50.230">
    <property type="entry name" value="Gp5 N-terminal domain"/>
    <property type="match status" value="1"/>
</dbReference>
<evidence type="ECO:0000256" key="1">
    <source>
        <dbReference type="SAM" id="MobiDB-lite"/>
    </source>
</evidence>
<dbReference type="EMBL" id="RAWE01000041">
    <property type="protein sequence ID" value="RKH03409.1"/>
    <property type="molecule type" value="Genomic_DNA"/>
</dbReference>
<feature type="domain" description="Gp5/Type VI secretion system Vgr protein OB-fold" evidence="2">
    <location>
        <begin position="22"/>
        <end position="98"/>
    </location>
</feature>
<dbReference type="AlphaFoldDB" id="A0A3A8K886"/>
<protein>
    <recommendedName>
        <fullName evidence="2">Gp5/Type VI secretion system Vgr protein OB-fold domain-containing protein</fullName>
    </recommendedName>
</protein>
<dbReference type="InterPro" id="IPR006531">
    <property type="entry name" value="Gp5/Vgr_OB"/>
</dbReference>
<evidence type="ECO:0000313" key="3">
    <source>
        <dbReference type="EMBL" id="RKH03409.1"/>
    </source>
</evidence>
<organism evidence="3 4">
    <name type="scientific">Corallococcus carmarthensis</name>
    <dbReference type="NCBI Taxonomy" id="2316728"/>
    <lineage>
        <taxon>Bacteria</taxon>
        <taxon>Pseudomonadati</taxon>
        <taxon>Myxococcota</taxon>
        <taxon>Myxococcia</taxon>
        <taxon>Myxococcales</taxon>
        <taxon>Cystobacterineae</taxon>
        <taxon>Myxococcaceae</taxon>
        <taxon>Corallococcus</taxon>
    </lineage>
</organism>
<feature type="region of interest" description="Disordered" evidence="1">
    <location>
        <begin position="198"/>
        <end position="227"/>
    </location>
</feature>
<dbReference type="RefSeq" id="WP_120603047.1">
    <property type="nucleotide sequence ID" value="NZ_JABFJX010000152.1"/>
</dbReference>
<feature type="region of interest" description="Disordered" evidence="1">
    <location>
        <begin position="104"/>
        <end position="127"/>
    </location>
</feature>
<dbReference type="OrthoDB" id="9762420at2"/>
<feature type="compositionally biased region" description="Polar residues" evidence="1">
    <location>
        <begin position="113"/>
        <end position="123"/>
    </location>
</feature>
<reference evidence="4" key="1">
    <citation type="submission" date="2018-09" db="EMBL/GenBank/DDBJ databases">
        <authorList>
            <person name="Livingstone P.G."/>
            <person name="Whitworth D.E."/>
        </authorList>
    </citation>
    <scope>NUCLEOTIDE SEQUENCE [LARGE SCALE GENOMIC DNA]</scope>
    <source>
        <strain evidence="4">CA043D</strain>
    </source>
</reference>
<name>A0A3A8K886_9BACT</name>